<feature type="non-terminal residue" evidence="1">
    <location>
        <position position="1"/>
    </location>
</feature>
<proteinExistence type="predicted"/>
<comment type="caution">
    <text evidence="1">The sequence shown here is derived from an EMBL/GenBank/DDBJ whole genome shotgun (WGS) entry which is preliminary data.</text>
</comment>
<accession>A0ABN7XEP5</accession>
<name>A0ABN7XEP5_GIGMA</name>
<sequence>YNSTIQNLLPKLPELPNFENIKPIQQNFPIKILIKPFKIIGFNISAQSDTSYEILEKPSIFLQPLEISINYIYDWKFYGMFILNDITKLRLEFASSTTKDNDIFVASLQVIEGESPIHLSSIINTLLDENNEWSNKTPEEMKLLKFFVSTEIKAYFHINLAEKSVALYAILESIGKCLLLVKNLNEKPLNAAIEPQSIVKKFGYLLTIKINDFKFEKLFKPSNIVSVIDKILSLTWGNLVFALYQSATFENNIINELNDILNLDNEDKFEDIISIKLPDCNDKTLVQGANLYANLNYSNSNSSLLKNLSLISNLDSNSQEILVALSLGL</sequence>
<keyword evidence="2" id="KW-1185">Reference proteome</keyword>
<evidence type="ECO:0000313" key="2">
    <source>
        <dbReference type="Proteomes" id="UP000789901"/>
    </source>
</evidence>
<organism evidence="1 2">
    <name type="scientific">Gigaspora margarita</name>
    <dbReference type="NCBI Taxonomy" id="4874"/>
    <lineage>
        <taxon>Eukaryota</taxon>
        <taxon>Fungi</taxon>
        <taxon>Fungi incertae sedis</taxon>
        <taxon>Mucoromycota</taxon>
        <taxon>Glomeromycotina</taxon>
        <taxon>Glomeromycetes</taxon>
        <taxon>Diversisporales</taxon>
        <taxon>Gigasporaceae</taxon>
        <taxon>Gigaspora</taxon>
    </lineage>
</organism>
<dbReference type="EMBL" id="CAJVQB010121692">
    <property type="protein sequence ID" value="CAG8853240.1"/>
    <property type="molecule type" value="Genomic_DNA"/>
</dbReference>
<evidence type="ECO:0000313" key="1">
    <source>
        <dbReference type="EMBL" id="CAG8853240.1"/>
    </source>
</evidence>
<gene>
    <name evidence="1" type="ORF">GMARGA_LOCUS42061</name>
</gene>
<reference evidence="1 2" key="1">
    <citation type="submission" date="2021-06" db="EMBL/GenBank/DDBJ databases">
        <authorList>
            <person name="Kallberg Y."/>
            <person name="Tangrot J."/>
            <person name="Rosling A."/>
        </authorList>
    </citation>
    <scope>NUCLEOTIDE SEQUENCE [LARGE SCALE GENOMIC DNA]</scope>
    <source>
        <strain evidence="1 2">120-4 pot B 10/14</strain>
    </source>
</reference>
<dbReference type="Proteomes" id="UP000789901">
    <property type="component" value="Unassembled WGS sequence"/>
</dbReference>
<protein>
    <submittedName>
        <fullName evidence="1">43474_t:CDS:1</fullName>
    </submittedName>
</protein>
<feature type="non-terminal residue" evidence="1">
    <location>
        <position position="329"/>
    </location>
</feature>